<evidence type="ECO:0000256" key="4">
    <source>
        <dbReference type="ARBA" id="ARBA00010401"/>
    </source>
</evidence>
<dbReference type="InParanoid" id="A0A1Z5KHM0"/>
<dbReference type="CDD" id="cd00897">
    <property type="entry name" value="UGPase_euk"/>
    <property type="match status" value="1"/>
</dbReference>
<dbReference type="FunFam" id="3.90.550.10:FF:000002">
    <property type="entry name" value="UTP--glucose-1-phosphate uridylyltransferase"/>
    <property type="match status" value="1"/>
</dbReference>
<dbReference type="Gene3D" id="3.40.120.10">
    <property type="entry name" value="Alpha-D-Glucose-1,6-Bisphosphate, subunit A, domain 3"/>
    <property type="match status" value="3"/>
</dbReference>
<evidence type="ECO:0000259" key="13">
    <source>
        <dbReference type="Pfam" id="PF02880"/>
    </source>
</evidence>
<evidence type="ECO:0000256" key="6">
    <source>
        <dbReference type="ARBA" id="ARBA00022679"/>
    </source>
</evidence>
<dbReference type="PROSITE" id="PS00710">
    <property type="entry name" value="PGM_PMM"/>
    <property type="match status" value="1"/>
</dbReference>
<reference evidence="14 15" key="1">
    <citation type="journal article" date="2015" name="Plant Cell">
        <title>Oil accumulation by the oleaginous diatom Fistulifera solaris as revealed by the genome and transcriptome.</title>
        <authorList>
            <person name="Tanaka T."/>
            <person name="Maeda Y."/>
            <person name="Veluchamy A."/>
            <person name="Tanaka M."/>
            <person name="Abida H."/>
            <person name="Marechal E."/>
            <person name="Bowler C."/>
            <person name="Muto M."/>
            <person name="Sunaga Y."/>
            <person name="Tanaka M."/>
            <person name="Yoshino T."/>
            <person name="Taniguchi T."/>
            <person name="Fukuda Y."/>
            <person name="Nemoto M."/>
            <person name="Matsumoto M."/>
            <person name="Wong P.S."/>
            <person name="Aburatani S."/>
            <person name="Fujibuchi W."/>
        </authorList>
    </citation>
    <scope>NUCLEOTIDE SEQUENCE [LARGE SCALE GENOMIC DNA]</scope>
    <source>
        <strain evidence="14 15">JPCC DA0580</strain>
    </source>
</reference>
<protein>
    <submittedName>
        <fullName evidence="14">Phosphoglucomutase</fullName>
        <ecNumber evidence="14">5.4.2.2</ecNumber>
    </submittedName>
</protein>
<dbReference type="FunFam" id="3.40.120.10:FF:000004">
    <property type="entry name" value="Phosphoglucomutase 5"/>
    <property type="match status" value="1"/>
</dbReference>
<evidence type="ECO:0000313" key="14">
    <source>
        <dbReference type="EMBL" id="GAX25814.1"/>
    </source>
</evidence>
<dbReference type="OrthoDB" id="2291at2759"/>
<evidence type="ECO:0000256" key="1">
    <source>
        <dbReference type="ARBA" id="ARBA00000443"/>
    </source>
</evidence>
<dbReference type="Pfam" id="PF01704">
    <property type="entry name" value="UDPGP"/>
    <property type="match status" value="1"/>
</dbReference>
<gene>
    <name evidence="14" type="ORF">FisN_17Lh227</name>
</gene>
<evidence type="ECO:0000256" key="7">
    <source>
        <dbReference type="ARBA" id="ARBA00022695"/>
    </source>
</evidence>
<dbReference type="Proteomes" id="UP000198406">
    <property type="component" value="Unassembled WGS sequence"/>
</dbReference>
<dbReference type="InterPro" id="IPR002618">
    <property type="entry name" value="UDPGP_fam"/>
</dbReference>
<dbReference type="Pfam" id="PF02879">
    <property type="entry name" value="PGM_PMM_II"/>
    <property type="match status" value="1"/>
</dbReference>
<evidence type="ECO:0000313" key="15">
    <source>
        <dbReference type="Proteomes" id="UP000198406"/>
    </source>
</evidence>
<dbReference type="FunFam" id="3.30.310.50:FF:000002">
    <property type="entry name" value="Phosphoglucomutase 5"/>
    <property type="match status" value="1"/>
</dbReference>
<feature type="domain" description="Alpha-D-phosphohexomutase alpha/beta/alpha" evidence="11">
    <location>
        <begin position="486"/>
        <end position="633"/>
    </location>
</feature>
<evidence type="ECO:0000256" key="3">
    <source>
        <dbReference type="ARBA" id="ARBA00010231"/>
    </source>
</evidence>
<dbReference type="InterPro" id="IPR016055">
    <property type="entry name" value="A-D-PHexomutase_a/b/a-I/II/III"/>
</dbReference>
<dbReference type="InterPro" id="IPR016267">
    <property type="entry name" value="UDPGP_trans"/>
</dbReference>
<dbReference type="Pfam" id="PF24947">
    <property type="entry name" value="PGM1_C_vert_fung"/>
    <property type="match status" value="1"/>
</dbReference>
<organism evidence="14 15">
    <name type="scientific">Fistulifera solaris</name>
    <name type="common">Oleaginous diatom</name>
    <dbReference type="NCBI Taxonomy" id="1519565"/>
    <lineage>
        <taxon>Eukaryota</taxon>
        <taxon>Sar</taxon>
        <taxon>Stramenopiles</taxon>
        <taxon>Ochrophyta</taxon>
        <taxon>Bacillariophyta</taxon>
        <taxon>Bacillariophyceae</taxon>
        <taxon>Bacillariophycidae</taxon>
        <taxon>Naviculales</taxon>
        <taxon>Naviculaceae</taxon>
        <taxon>Fistulifera</taxon>
    </lineage>
</organism>
<comment type="caution">
    <text evidence="14">The sequence shown here is derived from an EMBL/GenBank/DDBJ whole genome shotgun (WGS) entry which is preliminary data.</text>
</comment>
<dbReference type="InterPro" id="IPR045244">
    <property type="entry name" value="PGM"/>
</dbReference>
<evidence type="ECO:0000256" key="8">
    <source>
        <dbReference type="ARBA" id="ARBA00022723"/>
    </source>
</evidence>
<dbReference type="PANTHER" id="PTHR22573">
    <property type="entry name" value="PHOSPHOHEXOMUTASE FAMILY MEMBER"/>
    <property type="match status" value="1"/>
</dbReference>
<dbReference type="Pfam" id="PF02880">
    <property type="entry name" value="PGM_PMM_III"/>
    <property type="match status" value="1"/>
</dbReference>
<dbReference type="InterPro" id="IPR005844">
    <property type="entry name" value="A-D-PHexomutase_a/b/a-I"/>
</dbReference>
<dbReference type="InterPro" id="IPR005845">
    <property type="entry name" value="A-D-PHexomutase_a/b/a-II"/>
</dbReference>
<dbReference type="InterPro" id="IPR005841">
    <property type="entry name" value="Alpha-D-phosphohexomutase_SF"/>
</dbReference>
<dbReference type="SUPFAM" id="SSF55957">
    <property type="entry name" value="Phosphoglucomutase, C-terminal domain"/>
    <property type="match status" value="1"/>
</dbReference>
<dbReference type="PANTHER" id="PTHR22573:SF2">
    <property type="entry name" value="PHOSPHOGLUCOMUTASE"/>
    <property type="match status" value="1"/>
</dbReference>
<accession>A0A1Z5KHM0</accession>
<dbReference type="PRINTS" id="PR00509">
    <property type="entry name" value="PGMPMM"/>
</dbReference>
<dbReference type="GO" id="GO:0005975">
    <property type="term" value="P:carbohydrate metabolic process"/>
    <property type="evidence" value="ECO:0007669"/>
    <property type="project" value="InterPro"/>
</dbReference>
<dbReference type="Pfam" id="PF02878">
    <property type="entry name" value="PGM_PMM_I"/>
    <property type="match status" value="1"/>
</dbReference>
<dbReference type="GO" id="GO:0003983">
    <property type="term" value="F:UTP:glucose-1-phosphate uridylyltransferase activity"/>
    <property type="evidence" value="ECO:0007669"/>
    <property type="project" value="InterPro"/>
</dbReference>
<dbReference type="GO" id="GO:0000287">
    <property type="term" value="F:magnesium ion binding"/>
    <property type="evidence" value="ECO:0007669"/>
    <property type="project" value="InterPro"/>
</dbReference>
<keyword evidence="15" id="KW-1185">Reference proteome</keyword>
<evidence type="ECO:0000256" key="10">
    <source>
        <dbReference type="ARBA" id="ARBA00023235"/>
    </source>
</evidence>
<evidence type="ECO:0000256" key="5">
    <source>
        <dbReference type="ARBA" id="ARBA00022553"/>
    </source>
</evidence>
<dbReference type="Gene3D" id="2.160.10.10">
    <property type="entry name" value="Hexapeptide repeat proteins"/>
    <property type="match status" value="1"/>
</dbReference>
<comment type="cofactor">
    <cofactor evidence="2">
        <name>Mg(2+)</name>
        <dbReference type="ChEBI" id="CHEBI:18420"/>
    </cofactor>
</comment>
<dbReference type="FunFam" id="3.40.120.10:FF:000005">
    <property type="entry name" value="Phosphoglucomutase 5"/>
    <property type="match status" value="1"/>
</dbReference>
<dbReference type="InterPro" id="IPR029044">
    <property type="entry name" value="Nucleotide-diphossugar_trans"/>
</dbReference>
<dbReference type="SUPFAM" id="SSF53738">
    <property type="entry name" value="Phosphoglucomutase, first 3 domains"/>
    <property type="match status" value="3"/>
</dbReference>
<dbReference type="EC" id="5.4.2.2" evidence="14"/>
<proteinExistence type="inferred from homology"/>
<dbReference type="EMBL" id="BDSP01000233">
    <property type="protein sequence ID" value="GAX25814.1"/>
    <property type="molecule type" value="Genomic_DNA"/>
</dbReference>
<dbReference type="SUPFAM" id="SSF53448">
    <property type="entry name" value="Nucleotide-diphospho-sugar transferases"/>
    <property type="match status" value="1"/>
</dbReference>
<dbReference type="NCBIfam" id="NF005737">
    <property type="entry name" value="PRK07564.1-1"/>
    <property type="match status" value="1"/>
</dbReference>
<dbReference type="Gene3D" id="3.30.310.50">
    <property type="entry name" value="Alpha-D-phosphohexomutase, C-terminal domain"/>
    <property type="match status" value="1"/>
</dbReference>
<dbReference type="InterPro" id="IPR036900">
    <property type="entry name" value="A-D-PHexomutase_C_sf"/>
</dbReference>
<comment type="similarity">
    <text evidence="3">Belongs to the phosphohexose mutase family.</text>
</comment>
<feature type="domain" description="Alpha-D-phosphohexomutase alpha/beta/alpha" evidence="13">
    <location>
        <begin position="797"/>
        <end position="925"/>
    </location>
</feature>
<keyword evidence="6" id="KW-0808">Transferase</keyword>
<name>A0A1Z5KHM0_FISSO</name>
<dbReference type="GO" id="GO:0005829">
    <property type="term" value="C:cytosol"/>
    <property type="evidence" value="ECO:0007669"/>
    <property type="project" value="TreeGrafter"/>
</dbReference>
<sequence length="1059" mass="114660">MASFAPTKAKMEAEGISPSAISAFESTFNSLVSGNTGLIPEDTISPAPDLDNAEDFSKSITVDPALLKETVVLKLNGGLGTGMGLDKAKSLLKVKGDDTFLDLTAKQVMQMREEYGMKVKFMLMNSFSTSQDTLDFLKTKYPGLASEEGLEMMQNKVPKLNADTLEPAVCETDPDNEWCPPGHGDLYAALVGSGCLDSLLASGFKYMFVSNSDNLGAVLDLAILTYFALKGSSFMMECCERTENDKKGGHLAVRKADGQLVLRESAMCADEDEDAFQDITKHRFFNTNNLWIRLDILKQIIDKNGGFIPLPMIKNKKTVDPKDDSSQAVFQLETAMGAAIECFDGATAIVVPRTRFAPVKKCSDLLLLRSDAYTLVDHKPVLNPACGEAAPIIDLDSKAYKLVGALEEATAGGVPSLVNCKRLKIKGKVRVSSKTKFIGDVVITNSSSESKFVPPGEVTGSHDLTAAVGMGKLCPIIVSTTPIDGQKPGTSGLRKKVKEFMQENYLENFVQSTFDAVKASGTDVTKGSLVIGGDGRYFNDKAIQTIIKMGVANGVKRFWIGQDGLLSTPAVSAVIRERGPGWQSAFGAFILTASHNPGGPDEDFGIKYNGEHGQPAPEKVTDEIYANTCSIKSYKICKDFPTIDVSIPGTTNVKADDGSSEVNVEVISATDNHVELLKSIFDFPAIKALLDRKDFTMVYDTMYGVNGPYAKKVFVEELGQPEEICMNATPMDDFNGGHADPNLTYAKELVAKMGLDRNGMKIDVPAGSKIPDFGAAADGDGDRNMILGKQFFVSPSDSLAVIVANADAIPFFRTQGGLKGVARSMPTSGAVDLVAKDLNYSLFETPTGWKYFGNLMDSKELFGGEDYTPFICGEESFGTGSNHVREKDGIWAVLAWLQILAVANPDATQPLTTVEDIVTAHWRKYGRNYYSRWDFEGVDKVKATAMIDKMRSDAEANTGKTVGKYKIAKADDFTYVDPVDGSVSKNQGIRFLMEDGSRIIFRLSGTAGSGATVRMYIEQYEPEKIDMVASEALGDLIRIALDLCDINGFLGTEEPTVIT</sequence>
<comment type="catalytic activity">
    <reaction evidence="1">
        <text>alpha-D-glucose 1-phosphate = alpha-D-glucose 6-phosphate</text>
        <dbReference type="Rhea" id="RHEA:23536"/>
        <dbReference type="ChEBI" id="CHEBI:58225"/>
        <dbReference type="ChEBI" id="CHEBI:58601"/>
        <dbReference type="EC" id="5.4.2.2"/>
    </reaction>
</comment>
<dbReference type="AlphaFoldDB" id="A0A1Z5KHM0"/>
<evidence type="ECO:0000256" key="2">
    <source>
        <dbReference type="ARBA" id="ARBA00001946"/>
    </source>
</evidence>
<dbReference type="FunFam" id="2.160.10.10:FF:000001">
    <property type="entry name" value="UTP--glucose-1-phosphate uridylyltransferase"/>
    <property type="match status" value="1"/>
</dbReference>
<feature type="domain" description="Alpha-D-phosphohexomutase alpha/beta/alpha" evidence="12">
    <location>
        <begin position="673"/>
        <end position="787"/>
    </location>
</feature>
<keyword evidence="9" id="KW-0460">Magnesium</keyword>
<keyword evidence="10 14" id="KW-0413">Isomerase</keyword>
<dbReference type="Gene3D" id="3.90.550.10">
    <property type="entry name" value="Spore Coat Polysaccharide Biosynthesis Protein SpsA, Chain A"/>
    <property type="match status" value="1"/>
</dbReference>
<dbReference type="InterPro" id="IPR005846">
    <property type="entry name" value="A-D-PHexomutase_a/b/a-III"/>
</dbReference>
<evidence type="ECO:0000259" key="12">
    <source>
        <dbReference type="Pfam" id="PF02879"/>
    </source>
</evidence>
<keyword evidence="5" id="KW-0597">Phosphoprotein</keyword>
<evidence type="ECO:0000259" key="11">
    <source>
        <dbReference type="Pfam" id="PF02878"/>
    </source>
</evidence>
<keyword evidence="7" id="KW-0548">Nucleotidyltransferase</keyword>
<dbReference type="InterPro" id="IPR016066">
    <property type="entry name" value="A-D-PHexomutase_CS"/>
</dbReference>
<keyword evidence="8" id="KW-0479">Metal-binding</keyword>
<comment type="similarity">
    <text evidence="4">Belongs to the UDPGP type 1 family.</text>
</comment>
<evidence type="ECO:0000256" key="9">
    <source>
        <dbReference type="ARBA" id="ARBA00022842"/>
    </source>
</evidence>
<dbReference type="GO" id="GO:0004614">
    <property type="term" value="F:phosphoglucomutase activity"/>
    <property type="evidence" value="ECO:0007669"/>
    <property type="project" value="UniProtKB-EC"/>
</dbReference>
<dbReference type="GO" id="GO:0006011">
    <property type="term" value="P:UDP-alpha-D-glucose metabolic process"/>
    <property type="evidence" value="ECO:0007669"/>
    <property type="project" value="InterPro"/>
</dbReference>